<gene>
    <name evidence="3" type="ORF">RND81_02G229400</name>
</gene>
<feature type="compositionally biased region" description="Polar residues" evidence="1">
    <location>
        <begin position="25"/>
        <end position="38"/>
    </location>
</feature>
<dbReference type="InterPro" id="IPR022059">
    <property type="entry name" value="DUF3615"/>
</dbReference>
<sequence length="220" mass="24956">MSEMMTTTMMTSCPYEFTESDSSNKDSITTTNSRSSDFACSFRDGSDGSSPKRPRLDPGVDEINFKNLKSPPDEEYVKAFLSMLDISDSEDEYHGPPGPPATERFPKLVLAYYNETTNQDYQLSRIRSMGPFPPRQDIIQGGTHLNFYARPKSSESGPEYLFYGELQHRPKYGQVVECYKFPPGTDAGIDMILHPPHIICPDCDNIGRYELYDDDDEYFG</sequence>
<dbReference type="AlphaFoldDB" id="A0AAW1MNF2"/>
<organism evidence="3 4">
    <name type="scientific">Saponaria officinalis</name>
    <name type="common">Common soapwort</name>
    <name type="synonym">Lychnis saponaria</name>
    <dbReference type="NCBI Taxonomy" id="3572"/>
    <lineage>
        <taxon>Eukaryota</taxon>
        <taxon>Viridiplantae</taxon>
        <taxon>Streptophyta</taxon>
        <taxon>Embryophyta</taxon>
        <taxon>Tracheophyta</taxon>
        <taxon>Spermatophyta</taxon>
        <taxon>Magnoliopsida</taxon>
        <taxon>eudicotyledons</taxon>
        <taxon>Gunneridae</taxon>
        <taxon>Pentapetalae</taxon>
        <taxon>Caryophyllales</taxon>
        <taxon>Caryophyllaceae</taxon>
        <taxon>Caryophylleae</taxon>
        <taxon>Saponaria</taxon>
    </lineage>
</organism>
<feature type="domain" description="DUF3615" evidence="2">
    <location>
        <begin position="108"/>
        <end position="185"/>
    </location>
</feature>
<keyword evidence="4" id="KW-1185">Reference proteome</keyword>
<evidence type="ECO:0000313" key="3">
    <source>
        <dbReference type="EMBL" id="KAK9750919.1"/>
    </source>
</evidence>
<reference evidence="3" key="1">
    <citation type="submission" date="2024-03" db="EMBL/GenBank/DDBJ databases">
        <title>WGS assembly of Saponaria officinalis var. Norfolk2.</title>
        <authorList>
            <person name="Jenkins J."/>
            <person name="Shu S."/>
            <person name="Grimwood J."/>
            <person name="Barry K."/>
            <person name="Goodstein D."/>
            <person name="Schmutz J."/>
            <person name="Leebens-Mack J."/>
            <person name="Osbourn A."/>
        </authorList>
    </citation>
    <scope>NUCLEOTIDE SEQUENCE [LARGE SCALE GENOMIC DNA]</scope>
    <source>
        <strain evidence="3">JIC</strain>
    </source>
</reference>
<protein>
    <recommendedName>
        <fullName evidence="2">DUF3615 domain-containing protein</fullName>
    </recommendedName>
</protein>
<name>A0AAW1MNF2_SAPOF</name>
<comment type="caution">
    <text evidence="3">The sequence shown here is derived from an EMBL/GenBank/DDBJ whole genome shotgun (WGS) entry which is preliminary data.</text>
</comment>
<accession>A0AAW1MNF2</accession>
<dbReference type="Proteomes" id="UP001443914">
    <property type="component" value="Unassembled WGS sequence"/>
</dbReference>
<evidence type="ECO:0000259" key="2">
    <source>
        <dbReference type="Pfam" id="PF12274"/>
    </source>
</evidence>
<feature type="region of interest" description="Disordered" evidence="1">
    <location>
        <begin position="1"/>
        <end position="68"/>
    </location>
</feature>
<feature type="compositionally biased region" description="Low complexity" evidence="1">
    <location>
        <begin position="1"/>
        <end position="11"/>
    </location>
</feature>
<dbReference type="EMBL" id="JBDFQZ010000002">
    <property type="protein sequence ID" value="KAK9750919.1"/>
    <property type="molecule type" value="Genomic_DNA"/>
</dbReference>
<dbReference type="Pfam" id="PF12274">
    <property type="entry name" value="DUF3615"/>
    <property type="match status" value="1"/>
</dbReference>
<proteinExistence type="predicted"/>
<evidence type="ECO:0000313" key="4">
    <source>
        <dbReference type="Proteomes" id="UP001443914"/>
    </source>
</evidence>
<evidence type="ECO:0000256" key="1">
    <source>
        <dbReference type="SAM" id="MobiDB-lite"/>
    </source>
</evidence>